<keyword evidence="3" id="KW-0472">Membrane</keyword>
<evidence type="ECO:0000313" key="5">
    <source>
        <dbReference type="EMBL" id="MFC3607088.1"/>
    </source>
</evidence>
<name>A0ABV7T6F6_9GAMM</name>
<organism evidence="5 6">
    <name type="scientific">Stutzerimonas tarimensis</name>
    <dbReference type="NCBI Taxonomy" id="1507735"/>
    <lineage>
        <taxon>Bacteria</taxon>
        <taxon>Pseudomonadati</taxon>
        <taxon>Pseudomonadota</taxon>
        <taxon>Gammaproteobacteria</taxon>
        <taxon>Pseudomonadales</taxon>
        <taxon>Pseudomonadaceae</taxon>
        <taxon>Stutzerimonas</taxon>
    </lineage>
</organism>
<dbReference type="EMBL" id="JBHRXZ010000012">
    <property type="protein sequence ID" value="MFC3607088.1"/>
    <property type="molecule type" value="Genomic_DNA"/>
</dbReference>
<dbReference type="Gene3D" id="1.25.40.10">
    <property type="entry name" value="Tetratricopeptide repeat domain"/>
    <property type="match status" value="1"/>
</dbReference>
<feature type="repeat" description="TPR" evidence="1">
    <location>
        <begin position="401"/>
        <end position="434"/>
    </location>
</feature>
<dbReference type="PANTHER" id="PTHR22550">
    <property type="entry name" value="SPORE GERMINATION PROTEIN"/>
    <property type="match status" value="1"/>
</dbReference>
<feature type="compositionally biased region" description="Basic and acidic residues" evidence="2">
    <location>
        <begin position="456"/>
        <end position="468"/>
    </location>
</feature>
<dbReference type="SMART" id="SM00028">
    <property type="entry name" value="TPR"/>
    <property type="match status" value="1"/>
</dbReference>
<accession>A0ABV7T6F6</accession>
<dbReference type="Proteomes" id="UP001595630">
    <property type="component" value="Unassembled WGS sequence"/>
</dbReference>
<dbReference type="InterPro" id="IPR036465">
    <property type="entry name" value="vWFA_dom_sf"/>
</dbReference>
<feature type="transmembrane region" description="Helical" evidence="3">
    <location>
        <begin position="6"/>
        <end position="26"/>
    </location>
</feature>
<evidence type="ECO:0000313" key="6">
    <source>
        <dbReference type="Proteomes" id="UP001595630"/>
    </source>
</evidence>
<sequence length="550" mass="61426">MSWLHLSRPYWLVLLPLMAWLLWRLWHHQRRAGQWQKLLPAHLHALLLTRGRPRRSKLPWLLLGLAWLVALLALLGPAWDRLEQPTHRRIDPLVVLLEVTPAMLAGDVTPNRLEMGKRKLLDYLETRRDAQTAVIVYAGSAHTLVPLSDDLATIRNLLGAVDPSIMPVSGQRADLAVSEALELLAQGGLGRGRLLLIGSGLSPEERSSIARQLRRSGDSLSILGVGTSRGAPIMSPDGSFLKDPQGAILLPRLDRPALAEAAAEFGGSYQTARLGDEDLAALGLLQRQGSWEQEPEQIPLAAWRDRGHWLLLPLLIIAALAGRRGWLFCMALMILPTQQGHALEWQDLWLTPDQQGQRLYRAERFDEASSRFRDRPWQAMAAYQAGDYHAAAERFGEIDSPTAHYNRGNALALAEQLEAALEAYDQALHLDPGLEQARHNRALVEQWLRQQQEQEQQARQEATDDESAKPASDAGQSRNADDMAASEPAQEPGADPGAQPSEPSQVTQPHPTELEARQEAEQWLRRIPDDPSELLRQKFLLEQRRRQGGV</sequence>
<feature type="compositionally biased region" description="Basic and acidic residues" evidence="2">
    <location>
        <begin position="512"/>
        <end position="533"/>
    </location>
</feature>
<keyword evidence="1" id="KW-0802">TPR repeat</keyword>
<dbReference type="InterPro" id="IPR002035">
    <property type="entry name" value="VWF_A"/>
</dbReference>
<dbReference type="RefSeq" id="WP_386361733.1">
    <property type="nucleotide sequence ID" value="NZ_JBHRXZ010000012.1"/>
</dbReference>
<reference evidence="6" key="1">
    <citation type="journal article" date="2019" name="Int. J. Syst. Evol. Microbiol.">
        <title>The Global Catalogue of Microorganisms (GCM) 10K type strain sequencing project: providing services to taxonomists for standard genome sequencing and annotation.</title>
        <authorList>
            <consortium name="The Broad Institute Genomics Platform"/>
            <consortium name="The Broad Institute Genome Sequencing Center for Infectious Disease"/>
            <person name="Wu L."/>
            <person name="Ma J."/>
        </authorList>
    </citation>
    <scope>NUCLEOTIDE SEQUENCE [LARGE SCALE GENOMIC DNA]</scope>
    <source>
        <strain evidence="6">KCTC 42447</strain>
    </source>
</reference>
<feature type="compositionally biased region" description="Polar residues" evidence="2">
    <location>
        <begin position="501"/>
        <end position="510"/>
    </location>
</feature>
<dbReference type="Pfam" id="PF13519">
    <property type="entry name" value="VWA_2"/>
    <property type="match status" value="1"/>
</dbReference>
<dbReference type="InterPro" id="IPR011990">
    <property type="entry name" value="TPR-like_helical_dom_sf"/>
</dbReference>
<dbReference type="InterPro" id="IPR050768">
    <property type="entry name" value="UPF0353/GerABKA_families"/>
</dbReference>
<comment type="caution">
    <text evidence="5">The sequence shown here is derived from an EMBL/GenBank/DDBJ whole genome shotgun (WGS) entry which is preliminary data.</text>
</comment>
<dbReference type="Gene3D" id="3.40.50.410">
    <property type="entry name" value="von Willebrand factor, type A domain"/>
    <property type="match status" value="1"/>
</dbReference>
<protein>
    <submittedName>
        <fullName evidence="5">VWA domain-containing protein</fullName>
    </submittedName>
</protein>
<evidence type="ECO:0000256" key="3">
    <source>
        <dbReference type="SAM" id="Phobius"/>
    </source>
</evidence>
<dbReference type="PROSITE" id="PS50005">
    <property type="entry name" value="TPR"/>
    <property type="match status" value="1"/>
</dbReference>
<keyword evidence="3" id="KW-0812">Transmembrane</keyword>
<evidence type="ECO:0000256" key="2">
    <source>
        <dbReference type="SAM" id="MobiDB-lite"/>
    </source>
</evidence>
<evidence type="ECO:0000256" key="1">
    <source>
        <dbReference type="PROSITE-ProRule" id="PRU00339"/>
    </source>
</evidence>
<dbReference type="PANTHER" id="PTHR22550:SF14">
    <property type="entry name" value="VWFA DOMAIN-CONTAINING PROTEIN"/>
    <property type="match status" value="1"/>
</dbReference>
<evidence type="ECO:0000259" key="4">
    <source>
        <dbReference type="Pfam" id="PF13519"/>
    </source>
</evidence>
<feature type="transmembrane region" description="Helical" evidence="3">
    <location>
        <begin position="60"/>
        <end position="79"/>
    </location>
</feature>
<feature type="domain" description="VWFA" evidence="4">
    <location>
        <begin position="93"/>
        <end position="197"/>
    </location>
</feature>
<proteinExistence type="predicted"/>
<dbReference type="SUPFAM" id="SSF48452">
    <property type="entry name" value="TPR-like"/>
    <property type="match status" value="1"/>
</dbReference>
<dbReference type="InterPro" id="IPR019734">
    <property type="entry name" value="TPR_rpt"/>
</dbReference>
<keyword evidence="6" id="KW-1185">Reference proteome</keyword>
<gene>
    <name evidence="5" type="ORF">ACFOMF_04735</name>
</gene>
<dbReference type="SUPFAM" id="SSF53300">
    <property type="entry name" value="vWA-like"/>
    <property type="match status" value="1"/>
</dbReference>
<feature type="region of interest" description="Disordered" evidence="2">
    <location>
        <begin position="450"/>
        <end position="533"/>
    </location>
</feature>
<dbReference type="Pfam" id="PF00515">
    <property type="entry name" value="TPR_1"/>
    <property type="match status" value="1"/>
</dbReference>
<keyword evidence="3" id="KW-1133">Transmembrane helix</keyword>